<name>A0A9P5X1E9_9AGAR</name>
<dbReference type="AlphaFoldDB" id="A0A9P5X1E9"/>
<dbReference type="EMBL" id="MU151527">
    <property type="protein sequence ID" value="KAF9443043.1"/>
    <property type="molecule type" value="Genomic_DNA"/>
</dbReference>
<keyword evidence="2" id="KW-1185">Reference proteome</keyword>
<evidence type="ECO:0000313" key="2">
    <source>
        <dbReference type="Proteomes" id="UP000807342"/>
    </source>
</evidence>
<gene>
    <name evidence="1" type="ORF">P691DRAFT_844290</name>
</gene>
<accession>A0A9P5X1E9</accession>
<reference evidence="1" key="1">
    <citation type="submission" date="2020-11" db="EMBL/GenBank/DDBJ databases">
        <authorList>
            <consortium name="DOE Joint Genome Institute"/>
            <person name="Ahrendt S."/>
            <person name="Riley R."/>
            <person name="Andreopoulos W."/>
            <person name="Labutti K."/>
            <person name="Pangilinan J."/>
            <person name="Ruiz-Duenas F.J."/>
            <person name="Barrasa J.M."/>
            <person name="Sanchez-Garcia M."/>
            <person name="Camarero S."/>
            <person name="Miyauchi S."/>
            <person name="Serrano A."/>
            <person name="Linde D."/>
            <person name="Babiker R."/>
            <person name="Drula E."/>
            <person name="Ayuso-Fernandez I."/>
            <person name="Pacheco R."/>
            <person name="Padilla G."/>
            <person name="Ferreira P."/>
            <person name="Barriuso J."/>
            <person name="Kellner H."/>
            <person name="Castanera R."/>
            <person name="Alfaro M."/>
            <person name="Ramirez L."/>
            <person name="Pisabarro A.G."/>
            <person name="Kuo A."/>
            <person name="Tritt A."/>
            <person name="Lipzen A."/>
            <person name="He G."/>
            <person name="Yan M."/>
            <person name="Ng V."/>
            <person name="Cullen D."/>
            <person name="Martin F."/>
            <person name="Rosso M.-N."/>
            <person name="Henrissat B."/>
            <person name="Hibbett D."/>
            <person name="Martinez A.T."/>
            <person name="Grigoriev I.V."/>
        </authorList>
    </citation>
    <scope>NUCLEOTIDE SEQUENCE</scope>
    <source>
        <strain evidence="1">MF-IS2</strain>
    </source>
</reference>
<comment type="caution">
    <text evidence="1">The sequence shown here is derived from an EMBL/GenBank/DDBJ whole genome shotgun (WGS) entry which is preliminary data.</text>
</comment>
<organism evidence="1 2">
    <name type="scientific">Macrolepiota fuliginosa MF-IS2</name>
    <dbReference type="NCBI Taxonomy" id="1400762"/>
    <lineage>
        <taxon>Eukaryota</taxon>
        <taxon>Fungi</taxon>
        <taxon>Dikarya</taxon>
        <taxon>Basidiomycota</taxon>
        <taxon>Agaricomycotina</taxon>
        <taxon>Agaricomycetes</taxon>
        <taxon>Agaricomycetidae</taxon>
        <taxon>Agaricales</taxon>
        <taxon>Agaricineae</taxon>
        <taxon>Agaricaceae</taxon>
        <taxon>Macrolepiota</taxon>
    </lineage>
</organism>
<dbReference type="Proteomes" id="UP000807342">
    <property type="component" value="Unassembled WGS sequence"/>
</dbReference>
<evidence type="ECO:0000313" key="1">
    <source>
        <dbReference type="EMBL" id="KAF9443043.1"/>
    </source>
</evidence>
<proteinExistence type="predicted"/>
<protein>
    <submittedName>
        <fullName evidence="1">Uncharacterized protein</fullName>
    </submittedName>
</protein>
<sequence length="173" mass="19826">MILLRCERTFSQPFREVTLLREVQFSYVWVRCVVSVLECPGCGVGYPEIVRSVDARCVNIDARARLQLWFHEVRLCLYMAATASLDMVTTLVEGVEFVAFGYWGQDKPWECGPEWIWALLSPNPWAVKSRRNAAGHPRRVLSRSPELEFNRKGMGELGFNKARVEAKAQTRST</sequence>